<evidence type="ECO:0000256" key="3">
    <source>
        <dbReference type="ARBA" id="ARBA00004769"/>
    </source>
</evidence>
<evidence type="ECO:0000256" key="1">
    <source>
        <dbReference type="ARBA" id="ARBA00000151"/>
    </source>
</evidence>
<feature type="domain" description="Pyridoxamine kinase/Phosphomethylpyrimidine kinase" evidence="16">
    <location>
        <begin position="14"/>
        <end position="260"/>
    </location>
</feature>
<evidence type="ECO:0000259" key="16">
    <source>
        <dbReference type="Pfam" id="PF08543"/>
    </source>
</evidence>
<evidence type="ECO:0000313" key="17">
    <source>
        <dbReference type="EMBL" id="ALS37758.1"/>
    </source>
</evidence>
<keyword evidence="12" id="KW-0784">Thiamine biosynthesis</keyword>
<evidence type="ECO:0000256" key="2">
    <source>
        <dbReference type="ARBA" id="ARBA00000565"/>
    </source>
</evidence>
<dbReference type="GO" id="GO:0005829">
    <property type="term" value="C:cytosol"/>
    <property type="evidence" value="ECO:0007669"/>
    <property type="project" value="TreeGrafter"/>
</dbReference>
<dbReference type="PANTHER" id="PTHR20858:SF17">
    <property type="entry name" value="HYDROXYMETHYLPYRIMIDINE_PHOSPHOMETHYLPYRIMIDINE KINASE THI20-RELATED"/>
    <property type="match status" value="1"/>
</dbReference>
<dbReference type="GO" id="GO:0008902">
    <property type="term" value="F:hydroxymethylpyrimidine kinase activity"/>
    <property type="evidence" value="ECO:0007669"/>
    <property type="project" value="UniProtKB-EC"/>
</dbReference>
<keyword evidence="10 17" id="KW-0418">Kinase</keyword>
<keyword evidence="18" id="KW-1185">Reference proteome</keyword>
<evidence type="ECO:0000313" key="18">
    <source>
        <dbReference type="Proteomes" id="UP000067523"/>
    </source>
</evidence>
<sequence length="272" mass="29099">MNETIQALTIAGFDSGGGAGMQADLKTFQERFVFGTSVLTALPIQNTQGVKKVYDISLEAIQDQLDAIDEDFKISAVKTGMLFTASITQLVSAFLKTVDFGPLVVDPVMIAKSGHALLKDSAVKALIEELLPQAFVITPNIPEAEVITNMTITTKEDMVIAAKKIQLLGVKNVVVKGGHHLEGTESSDLLLLEDGQQEWFSATRIETKNTHGTGCTFSACIAAELAKGNDVRAAVHTAKGFIQAAIADGIQVGCGNGPTNHWAFRKVERNEN</sequence>
<dbReference type="EC" id="2.7.4.7" evidence="6"/>
<gene>
    <name evidence="17" type="ORF">ATZ35_11540</name>
</gene>
<evidence type="ECO:0000256" key="6">
    <source>
        <dbReference type="ARBA" id="ARBA00012963"/>
    </source>
</evidence>
<evidence type="ECO:0000256" key="10">
    <source>
        <dbReference type="ARBA" id="ARBA00022777"/>
    </source>
</evidence>
<comment type="pathway">
    <text evidence="13">Cofactor biosynthesis; thiamine diphosphate biosynthesis; 4-amino-2-methyl-5-diphosphomethylpyrimidine from 5-amino-1-(5-phospho-D-ribosyl)imidazole: step 2/3.</text>
</comment>
<comment type="catalytic activity">
    <reaction evidence="2">
        <text>4-amino-2-methyl-5-(phosphooxymethyl)pyrimidine + ATP = 4-amino-2-methyl-5-(diphosphooxymethyl)pyrimidine + ADP</text>
        <dbReference type="Rhea" id="RHEA:19893"/>
        <dbReference type="ChEBI" id="CHEBI:30616"/>
        <dbReference type="ChEBI" id="CHEBI:57841"/>
        <dbReference type="ChEBI" id="CHEBI:58354"/>
        <dbReference type="ChEBI" id="CHEBI:456216"/>
        <dbReference type="EC" id="2.7.4.7"/>
    </reaction>
</comment>
<evidence type="ECO:0000256" key="7">
    <source>
        <dbReference type="ARBA" id="ARBA00019161"/>
    </source>
</evidence>
<evidence type="ECO:0000256" key="5">
    <source>
        <dbReference type="ARBA" id="ARBA00012135"/>
    </source>
</evidence>
<dbReference type="GO" id="GO:0005524">
    <property type="term" value="F:ATP binding"/>
    <property type="evidence" value="ECO:0007669"/>
    <property type="project" value="UniProtKB-KW"/>
</dbReference>
<dbReference type="NCBIfam" id="TIGR00097">
    <property type="entry name" value="HMP-P_kinase"/>
    <property type="match status" value="1"/>
</dbReference>
<dbReference type="CDD" id="cd01169">
    <property type="entry name" value="HMPP_kinase"/>
    <property type="match status" value="1"/>
</dbReference>
<keyword evidence="8" id="KW-0808">Transferase</keyword>
<dbReference type="EC" id="2.7.1.49" evidence="5"/>
<dbReference type="InterPro" id="IPR004399">
    <property type="entry name" value="HMP/HMP-P_kinase_dom"/>
</dbReference>
<accession>A0A0U2IUJ6</accession>
<dbReference type="RefSeq" id="WP_208927382.1">
    <property type="nucleotide sequence ID" value="NZ_CP013655.1"/>
</dbReference>
<dbReference type="Pfam" id="PF08543">
    <property type="entry name" value="Phos_pyr_kin"/>
    <property type="match status" value="1"/>
</dbReference>
<dbReference type="FunFam" id="3.40.1190.20:FF:000003">
    <property type="entry name" value="Phosphomethylpyrimidine kinase ThiD"/>
    <property type="match status" value="1"/>
</dbReference>
<dbReference type="KEGG" id="erx:ATZ35_11540"/>
<keyword evidence="11" id="KW-0067">ATP-binding</keyword>
<dbReference type="GO" id="GO:0009228">
    <property type="term" value="P:thiamine biosynthetic process"/>
    <property type="evidence" value="ECO:0007669"/>
    <property type="project" value="UniProtKB-KW"/>
</dbReference>
<dbReference type="EMBL" id="CP013655">
    <property type="protein sequence ID" value="ALS37758.1"/>
    <property type="molecule type" value="Genomic_DNA"/>
</dbReference>
<dbReference type="InterPro" id="IPR029056">
    <property type="entry name" value="Ribokinase-like"/>
</dbReference>
<evidence type="ECO:0000256" key="9">
    <source>
        <dbReference type="ARBA" id="ARBA00022741"/>
    </source>
</evidence>
<reference evidence="18" key="1">
    <citation type="submission" date="2015-12" db="EMBL/GenBank/DDBJ databases">
        <authorList>
            <person name="Lauer A."/>
            <person name="Humrighouse B."/>
            <person name="Loparev V."/>
            <person name="Shewmaker P.L."/>
            <person name="Whitney A.M."/>
            <person name="McLaughlin R.W."/>
        </authorList>
    </citation>
    <scope>NUCLEOTIDE SEQUENCE [LARGE SCALE GENOMIC DNA]</scope>
    <source>
        <strain evidence="18">LMG 26678</strain>
    </source>
</reference>
<comment type="catalytic activity">
    <reaction evidence="1">
        <text>4-amino-5-hydroxymethyl-2-methylpyrimidine + ATP = 4-amino-2-methyl-5-(phosphooxymethyl)pyrimidine + ADP + H(+)</text>
        <dbReference type="Rhea" id="RHEA:23096"/>
        <dbReference type="ChEBI" id="CHEBI:15378"/>
        <dbReference type="ChEBI" id="CHEBI:16892"/>
        <dbReference type="ChEBI" id="CHEBI:30616"/>
        <dbReference type="ChEBI" id="CHEBI:58354"/>
        <dbReference type="ChEBI" id="CHEBI:456216"/>
        <dbReference type="EC" id="2.7.1.49"/>
    </reaction>
</comment>
<dbReference type="Gene3D" id="3.40.1190.20">
    <property type="match status" value="1"/>
</dbReference>
<name>A0A0U2IUJ6_9ENTE</name>
<dbReference type="GO" id="GO:0008972">
    <property type="term" value="F:phosphomethylpyrimidine kinase activity"/>
    <property type="evidence" value="ECO:0007669"/>
    <property type="project" value="UniProtKB-EC"/>
</dbReference>
<organism evidence="17 18">
    <name type="scientific">Enterococcus rotai</name>
    <dbReference type="NCBI Taxonomy" id="118060"/>
    <lineage>
        <taxon>Bacteria</taxon>
        <taxon>Bacillati</taxon>
        <taxon>Bacillota</taxon>
        <taxon>Bacilli</taxon>
        <taxon>Lactobacillales</taxon>
        <taxon>Enterococcaceae</taxon>
        <taxon>Enterococcus</taxon>
    </lineage>
</organism>
<evidence type="ECO:0000256" key="14">
    <source>
        <dbReference type="ARBA" id="ARBA00042102"/>
    </source>
</evidence>
<dbReference type="AlphaFoldDB" id="A0A0U2IUJ6"/>
<protein>
    <recommendedName>
        <fullName evidence="7">Hydroxymethylpyrimidine/phosphomethylpyrimidine kinase</fullName>
        <ecNumber evidence="5">2.7.1.49</ecNumber>
        <ecNumber evidence="6">2.7.4.7</ecNumber>
    </recommendedName>
    <alternativeName>
        <fullName evidence="14">Hydroxymethylpyrimidine kinase</fullName>
    </alternativeName>
    <alternativeName>
        <fullName evidence="15">Hydroxymethylpyrimidine phosphate kinase</fullName>
    </alternativeName>
</protein>
<comment type="similarity">
    <text evidence="4">Belongs to the ThiD family.</text>
</comment>
<dbReference type="Proteomes" id="UP000067523">
    <property type="component" value="Chromosome"/>
</dbReference>
<dbReference type="SUPFAM" id="SSF53613">
    <property type="entry name" value="Ribokinase-like"/>
    <property type="match status" value="1"/>
</dbReference>
<evidence type="ECO:0000256" key="12">
    <source>
        <dbReference type="ARBA" id="ARBA00022977"/>
    </source>
</evidence>
<evidence type="ECO:0000256" key="4">
    <source>
        <dbReference type="ARBA" id="ARBA00009879"/>
    </source>
</evidence>
<evidence type="ECO:0000256" key="15">
    <source>
        <dbReference type="ARBA" id="ARBA00043176"/>
    </source>
</evidence>
<proteinExistence type="inferred from homology"/>
<comment type="pathway">
    <text evidence="3">Cofactor biosynthesis; thiamine diphosphate biosynthesis; 4-amino-2-methyl-5-diphosphomethylpyrimidine from 5-amino-1-(5-phospho-D-ribosyl)imidazole: step 3/3.</text>
</comment>
<keyword evidence="9" id="KW-0547">Nucleotide-binding</keyword>
<dbReference type="PANTHER" id="PTHR20858">
    <property type="entry name" value="PHOSPHOMETHYLPYRIMIDINE KINASE"/>
    <property type="match status" value="1"/>
</dbReference>
<evidence type="ECO:0000256" key="11">
    <source>
        <dbReference type="ARBA" id="ARBA00022840"/>
    </source>
</evidence>
<dbReference type="InterPro" id="IPR013749">
    <property type="entry name" value="PM/HMP-P_kinase-1"/>
</dbReference>
<dbReference type="STRING" id="118060.ATZ35_11540"/>
<evidence type="ECO:0000256" key="8">
    <source>
        <dbReference type="ARBA" id="ARBA00022679"/>
    </source>
</evidence>
<evidence type="ECO:0000256" key="13">
    <source>
        <dbReference type="ARBA" id="ARBA00037917"/>
    </source>
</evidence>